<keyword evidence="2 5" id="KW-0812">Transmembrane</keyword>
<evidence type="ECO:0000256" key="1">
    <source>
        <dbReference type="ARBA" id="ARBA00004194"/>
    </source>
</evidence>
<dbReference type="PANTHER" id="PTHR31444">
    <property type="entry name" value="OS11G0490100 PROTEIN"/>
    <property type="match status" value="1"/>
</dbReference>
<reference evidence="6 7" key="1">
    <citation type="journal article" date="2015" name="Proc. Natl. Acad. Sci. U.S.A.">
        <title>The resurrection genome of Boea hygrometrica: A blueprint for survival of dehydration.</title>
        <authorList>
            <person name="Xiao L."/>
            <person name="Yang G."/>
            <person name="Zhang L."/>
            <person name="Yang X."/>
            <person name="Zhao S."/>
            <person name="Ji Z."/>
            <person name="Zhou Q."/>
            <person name="Hu M."/>
            <person name="Wang Y."/>
            <person name="Chen M."/>
            <person name="Xu Y."/>
            <person name="Jin H."/>
            <person name="Xiao X."/>
            <person name="Hu G."/>
            <person name="Bao F."/>
            <person name="Hu Y."/>
            <person name="Wan P."/>
            <person name="Li L."/>
            <person name="Deng X."/>
            <person name="Kuang T."/>
            <person name="Xiang C."/>
            <person name="Zhu J.K."/>
            <person name="Oliver M.J."/>
            <person name="He Y."/>
        </authorList>
    </citation>
    <scope>NUCLEOTIDE SEQUENCE [LARGE SCALE GENOMIC DNA]</scope>
    <source>
        <strain evidence="7">cv. XS01</strain>
    </source>
</reference>
<evidence type="ECO:0000256" key="4">
    <source>
        <dbReference type="ARBA" id="ARBA00023136"/>
    </source>
</evidence>
<evidence type="ECO:0000256" key="5">
    <source>
        <dbReference type="SAM" id="Phobius"/>
    </source>
</evidence>
<evidence type="ECO:0000256" key="3">
    <source>
        <dbReference type="ARBA" id="ARBA00022989"/>
    </source>
</evidence>
<keyword evidence="7" id="KW-1185">Reference proteome</keyword>
<dbReference type="OrthoDB" id="1896682at2759"/>
<dbReference type="EMBL" id="KQ996969">
    <property type="protein sequence ID" value="KZV44536.1"/>
    <property type="molecule type" value="Genomic_DNA"/>
</dbReference>
<evidence type="ECO:0000256" key="2">
    <source>
        <dbReference type="ARBA" id="ARBA00022692"/>
    </source>
</evidence>
<sequence length="321" mass="36912">MPPEVSVCNPLVTPKTPLLARISPRSHPRQILHRKYSRGKMMFSKRRLIPLLVFILSTASIFRFLKITMNAYTSPPLPPVHKSECSSLSLVCRKKISHQQDPTKDQSTDTDSSSLTEKEMRFLLELFSPRPLQSAYIRAAISVFEYCITECRWSYYLLEDNLQNTSNVKSTNGTQVYEIMYNTLASEAYKLLNYARNNKDCLPNIHLPKVSKCNLLLSNLPQVVYETTWDVVMIDGPRGDSPDSPGRMATIYMAGLFARRGSMTHVIVHNVDRTIEKWFSWEFLCEKNLVSSKGRFWLFKIKRLTNSTSFCLTQQTCFSLL</sequence>
<keyword evidence="3 5" id="KW-1133">Transmembrane helix</keyword>
<protein>
    <submittedName>
        <fullName evidence="6">Glucuronoxylan 4-O-methyltransferase 1</fullName>
    </submittedName>
</protein>
<keyword evidence="4 5" id="KW-0472">Membrane</keyword>
<dbReference type="GO" id="GO:0008168">
    <property type="term" value="F:methyltransferase activity"/>
    <property type="evidence" value="ECO:0007669"/>
    <property type="project" value="UniProtKB-KW"/>
</dbReference>
<dbReference type="GO" id="GO:0000139">
    <property type="term" value="C:Golgi membrane"/>
    <property type="evidence" value="ECO:0007669"/>
    <property type="project" value="UniProtKB-SubCell"/>
</dbReference>
<name>A0A2Z7CIE4_9LAMI</name>
<dbReference type="Proteomes" id="UP000250235">
    <property type="component" value="Unassembled WGS sequence"/>
</dbReference>
<organism evidence="6 7">
    <name type="scientific">Dorcoceras hygrometricum</name>
    <dbReference type="NCBI Taxonomy" id="472368"/>
    <lineage>
        <taxon>Eukaryota</taxon>
        <taxon>Viridiplantae</taxon>
        <taxon>Streptophyta</taxon>
        <taxon>Embryophyta</taxon>
        <taxon>Tracheophyta</taxon>
        <taxon>Spermatophyta</taxon>
        <taxon>Magnoliopsida</taxon>
        <taxon>eudicotyledons</taxon>
        <taxon>Gunneridae</taxon>
        <taxon>Pentapetalae</taxon>
        <taxon>asterids</taxon>
        <taxon>lamiids</taxon>
        <taxon>Lamiales</taxon>
        <taxon>Gesneriaceae</taxon>
        <taxon>Didymocarpoideae</taxon>
        <taxon>Trichosporeae</taxon>
        <taxon>Loxocarpinae</taxon>
        <taxon>Dorcoceras</taxon>
    </lineage>
</organism>
<keyword evidence="6" id="KW-0489">Methyltransferase</keyword>
<comment type="subcellular location">
    <subcellularLocation>
        <location evidence="1">Golgi apparatus membrane</location>
        <topology evidence="1">Single-pass membrane protein</topology>
    </subcellularLocation>
</comment>
<evidence type="ECO:0000313" key="7">
    <source>
        <dbReference type="Proteomes" id="UP000250235"/>
    </source>
</evidence>
<dbReference type="Pfam" id="PF21729">
    <property type="entry name" value="IRX15_IRX15L_GXM"/>
    <property type="match status" value="1"/>
</dbReference>
<accession>A0A2Z7CIE4</accession>
<dbReference type="NCBIfam" id="TIGR01627">
    <property type="entry name" value="A_thal_3515"/>
    <property type="match status" value="1"/>
</dbReference>
<dbReference type="GO" id="GO:0032259">
    <property type="term" value="P:methylation"/>
    <property type="evidence" value="ECO:0007669"/>
    <property type="project" value="UniProtKB-KW"/>
</dbReference>
<dbReference type="AlphaFoldDB" id="A0A2Z7CIE4"/>
<evidence type="ECO:0000313" key="6">
    <source>
        <dbReference type="EMBL" id="KZV44536.1"/>
    </source>
</evidence>
<keyword evidence="6" id="KW-0808">Transferase</keyword>
<gene>
    <name evidence="6" type="ORF">F511_17442</name>
</gene>
<dbReference type="GO" id="GO:0045492">
    <property type="term" value="P:xylan biosynthetic process"/>
    <property type="evidence" value="ECO:0007669"/>
    <property type="project" value="InterPro"/>
</dbReference>
<feature type="transmembrane region" description="Helical" evidence="5">
    <location>
        <begin position="48"/>
        <end position="65"/>
    </location>
</feature>
<dbReference type="InterPro" id="IPR006514">
    <property type="entry name" value="IRX15/GXM/AGM"/>
</dbReference>
<proteinExistence type="predicted"/>